<accession>A0A9X2SSH4</accession>
<evidence type="ECO:0000259" key="1">
    <source>
        <dbReference type="PROSITE" id="PS51750"/>
    </source>
</evidence>
<organism evidence="2 3">
    <name type="scientific">Bacteroides muris</name>
    <name type="common">ex Fokt et al. 2023</name>
    <dbReference type="NCBI Taxonomy" id="2937417"/>
    <lineage>
        <taxon>Bacteria</taxon>
        <taxon>Pseudomonadati</taxon>
        <taxon>Bacteroidota</taxon>
        <taxon>Bacteroidia</taxon>
        <taxon>Bacteroidales</taxon>
        <taxon>Bacteroidaceae</taxon>
        <taxon>Bacteroides</taxon>
    </lineage>
</organism>
<dbReference type="RefSeq" id="WP_257931498.1">
    <property type="nucleotide sequence ID" value="NZ_JAMZED010000017.1"/>
</dbReference>
<dbReference type="PROSITE" id="PS51750">
    <property type="entry name" value="BRO_N"/>
    <property type="match status" value="1"/>
</dbReference>
<feature type="domain" description="Bro-N" evidence="1">
    <location>
        <begin position="1"/>
        <end position="116"/>
    </location>
</feature>
<dbReference type="Pfam" id="PF02498">
    <property type="entry name" value="Bro-N"/>
    <property type="match status" value="1"/>
</dbReference>
<reference evidence="2" key="2">
    <citation type="submission" date="2022-04" db="EMBL/GenBank/DDBJ databases">
        <authorList>
            <person name="Fokt H."/>
            <person name="Baines J."/>
        </authorList>
    </citation>
    <scope>NUCLEOTIDE SEQUENCE</scope>
    <source>
        <strain evidence="2">KH365_2</strain>
    </source>
</reference>
<evidence type="ECO:0000313" key="3">
    <source>
        <dbReference type="Proteomes" id="UP001143192"/>
    </source>
</evidence>
<dbReference type="SMART" id="SM01040">
    <property type="entry name" value="Bro-N"/>
    <property type="match status" value="1"/>
</dbReference>
<keyword evidence="3" id="KW-1185">Reference proteome</keyword>
<protein>
    <submittedName>
        <fullName evidence="2">BRO family protein</fullName>
    </submittedName>
</protein>
<comment type="caution">
    <text evidence="2">The sequence shown here is derived from an EMBL/GenBank/DDBJ whole genome shotgun (WGS) entry which is preliminary data.</text>
</comment>
<gene>
    <name evidence="2" type="ORF">M1B79_08920</name>
</gene>
<sequence length="285" mass="32945">MNNIKLFQEKKIRSVWNEEEQQWYFSVVDVVGVLTDSVNPTDYLKKMRKRDEELATYLGTTCPQVEMVTDTGKKRKTLAANVQALFRIIQSIPSPKAEPFKLWLAQVGYERVQEIENPELAQERMKELYEQKGYPKDWIDKRLRGIAIRQNLTDEWKERGITEKSDYAILTAEISRATFGLTPSDYKIYKGLAKKNQNLRDHMSDLELIFTMLGERVTTEISQKEKPDTFTKSKQVAQRGGNVAGVAREQAEKELGRSVVSPENFLLDSDKQNDTLELPFLENDE</sequence>
<evidence type="ECO:0000313" key="2">
    <source>
        <dbReference type="EMBL" id="MCR6504796.1"/>
    </source>
</evidence>
<proteinExistence type="predicted"/>
<dbReference type="EMBL" id="JAMZED010000017">
    <property type="protein sequence ID" value="MCR6504796.1"/>
    <property type="molecule type" value="Genomic_DNA"/>
</dbReference>
<name>A0A9X2SSH4_9BACE</name>
<reference evidence="2" key="1">
    <citation type="journal article" date="2022" name="Arch. Microbiol.">
        <title>Bacteroides muris sp. nov. isolated from the cecum of wild-derived house mice.</title>
        <authorList>
            <person name="Fokt H."/>
            <person name="Unni R."/>
            <person name="Repnik U."/>
            <person name="Schmitz R.A."/>
            <person name="Bramkamp M."/>
            <person name="Baines J.F."/>
            <person name="Unterweger D."/>
        </authorList>
    </citation>
    <scope>NUCLEOTIDE SEQUENCE</scope>
    <source>
        <strain evidence="2">KH365_2</strain>
    </source>
</reference>
<dbReference type="Proteomes" id="UP001143192">
    <property type="component" value="Unassembled WGS sequence"/>
</dbReference>
<dbReference type="AlphaFoldDB" id="A0A9X2SSH4"/>
<dbReference type="InterPro" id="IPR003497">
    <property type="entry name" value="BRO_N_domain"/>
</dbReference>